<keyword evidence="1" id="KW-0805">Transcription regulation</keyword>
<dbReference type="PANTHER" id="PTHR33164">
    <property type="entry name" value="TRANSCRIPTIONAL REGULATOR, MARR FAMILY"/>
    <property type="match status" value="1"/>
</dbReference>
<dbReference type="InterPro" id="IPR039422">
    <property type="entry name" value="MarR/SlyA-like"/>
</dbReference>
<feature type="domain" description="HTH marR-type" evidence="5">
    <location>
        <begin position="46"/>
        <end position="145"/>
    </location>
</feature>
<dbReference type="GO" id="GO:0003700">
    <property type="term" value="F:DNA-binding transcription factor activity"/>
    <property type="evidence" value="ECO:0007669"/>
    <property type="project" value="InterPro"/>
</dbReference>
<evidence type="ECO:0000313" key="6">
    <source>
        <dbReference type="EMBL" id="PRX97750.1"/>
    </source>
</evidence>
<dbReference type="InterPro" id="IPR023187">
    <property type="entry name" value="Tscrpt_reg_MarR-type_CS"/>
</dbReference>
<evidence type="ECO:0000256" key="1">
    <source>
        <dbReference type="ARBA" id="ARBA00023015"/>
    </source>
</evidence>
<accession>A0A2T0Q212</accession>
<dbReference type="InterPro" id="IPR000835">
    <property type="entry name" value="HTH_MarR-typ"/>
</dbReference>
<dbReference type="RefSeq" id="WP_245930277.1">
    <property type="nucleotide sequence ID" value="NZ_PVZC01000005.1"/>
</dbReference>
<feature type="compositionally biased region" description="Basic and acidic residues" evidence="4">
    <location>
        <begin position="11"/>
        <end position="22"/>
    </location>
</feature>
<evidence type="ECO:0000256" key="2">
    <source>
        <dbReference type="ARBA" id="ARBA00023125"/>
    </source>
</evidence>
<dbReference type="Gene3D" id="1.10.10.10">
    <property type="entry name" value="Winged helix-like DNA-binding domain superfamily/Winged helix DNA-binding domain"/>
    <property type="match status" value="1"/>
</dbReference>
<dbReference type="Pfam" id="PF12802">
    <property type="entry name" value="MarR_2"/>
    <property type="match status" value="1"/>
</dbReference>
<dbReference type="PROSITE" id="PS01117">
    <property type="entry name" value="HTH_MARR_1"/>
    <property type="match status" value="1"/>
</dbReference>
<dbReference type="GO" id="GO:0006950">
    <property type="term" value="P:response to stress"/>
    <property type="evidence" value="ECO:0007669"/>
    <property type="project" value="TreeGrafter"/>
</dbReference>
<protein>
    <submittedName>
        <fullName evidence="6">MarR family transcriptional regulator</fullName>
    </submittedName>
</protein>
<feature type="region of interest" description="Disordered" evidence="4">
    <location>
        <begin position="1"/>
        <end position="22"/>
    </location>
</feature>
<keyword evidence="3" id="KW-0804">Transcription</keyword>
<reference evidence="6 7" key="1">
    <citation type="submission" date="2018-03" db="EMBL/GenBank/DDBJ databases">
        <title>Genomic Encyclopedia of Archaeal and Bacterial Type Strains, Phase II (KMG-II): from individual species to whole genera.</title>
        <authorList>
            <person name="Goeker M."/>
        </authorList>
    </citation>
    <scope>NUCLEOTIDE SEQUENCE [LARGE SCALE GENOMIC DNA]</scope>
    <source>
        <strain evidence="6 7">DSM 45601</strain>
    </source>
</reference>
<comment type="caution">
    <text evidence="6">The sequence shown here is derived from an EMBL/GenBank/DDBJ whole genome shotgun (WGS) entry which is preliminary data.</text>
</comment>
<organism evidence="6 7">
    <name type="scientific">Allonocardiopsis opalescens</name>
    <dbReference type="NCBI Taxonomy" id="1144618"/>
    <lineage>
        <taxon>Bacteria</taxon>
        <taxon>Bacillati</taxon>
        <taxon>Actinomycetota</taxon>
        <taxon>Actinomycetes</taxon>
        <taxon>Streptosporangiales</taxon>
        <taxon>Allonocardiopsis</taxon>
    </lineage>
</organism>
<proteinExistence type="predicted"/>
<dbReference type="GO" id="GO:0003677">
    <property type="term" value="F:DNA binding"/>
    <property type="evidence" value="ECO:0007669"/>
    <property type="project" value="UniProtKB-KW"/>
</dbReference>
<name>A0A2T0Q212_9ACTN</name>
<gene>
    <name evidence="6" type="ORF">CLV72_105100</name>
</gene>
<dbReference type="InterPro" id="IPR036390">
    <property type="entry name" value="WH_DNA-bd_sf"/>
</dbReference>
<evidence type="ECO:0000313" key="7">
    <source>
        <dbReference type="Proteomes" id="UP000237846"/>
    </source>
</evidence>
<dbReference type="SMART" id="SM00347">
    <property type="entry name" value="HTH_MARR"/>
    <property type="match status" value="1"/>
</dbReference>
<evidence type="ECO:0000256" key="4">
    <source>
        <dbReference type="SAM" id="MobiDB-lite"/>
    </source>
</evidence>
<dbReference type="PANTHER" id="PTHR33164:SF99">
    <property type="entry name" value="MARR FAMILY REGULATORY PROTEIN"/>
    <property type="match status" value="1"/>
</dbReference>
<evidence type="ECO:0000256" key="3">
    <source>
        <dbReference type="ARBA" id="ARBA00023163"/>
    </source>
</evidence>
<dbReference type="InterPro" id="IPR036388">
    <property type="entry name" value="WH-like_DNA-bd_sf"/>
</dbReference>
<dbReference type="EMBL" id="PVZC01000005">
    <property type="protein sequence ID" value="PRX97750.1"/>
    <property type="molecule type" value="Genomic_DNA"/>
</dbReference>
<dbReference type="AlphaFoldDB" id="A0A2T0Q212"/>
<evidence type="ECO:0000259" key="5">
    <source>
        <dbReference type="SMART" id="SM00347"/>
    </source>
</evidence>
<dbReference type="Proteomes" id="UP000237846">
    <property type="component" value="Unassembled WGS sequence"/>
</dbReference>
<keyword evidence="2" id="KW-0238">DNA-binding</keyword>
<sequence>MVTIEAEERVEDAMRRSERGERDPDLGVLSARLLFAVQDELFGTLARQGHPGLRPRHGAVLAHLDPEGGRATDLARRSGRTKQVVGRLLDELEALGYVERRPHPADRRAKLVVPTARGLDQMAKADAIMASIERRHADALGPDGYRDFKRALREAARRQRAADGPAAGPSWR</sequence>
<dbReference type="SUPFAM" id="SSF46785">
    <property type="entry name" value="Winged helix' DNA-binding domain"/>
    <property type="match status" value="1"/>
</dbReference>
<keyword evidence="7" id="KW-1185">Reference proteome</keyword>